<feature type="domain" description="ACB" evidence="6">
    <location>
        <begin position="225"/>
        <end position="309"/>
    </location>
</feature>
<dbReference type="Gene3D" id="1.20.80.10">
    <property type="match status" value="8"/>
</dbReference>
<dbReference type="InterPro" id="IPR035984">
    <property type="entry name" value="Acyl-CoA-binding_sf"/>
</dbReference>
<sequence>MSNTEELFQAAQDAVKSLSQLDDRNKLRLYAHYKQATVGPAQGSRPSMFQQVARAKWDAWAELASMSKTDAMQGYCLLADEFVPGWRESFVKEERSGRNGMAPASVAVASPGLSDEVLFQAAQDAVKSLSQLDDRNKLRLYAHYKQATMGPAQGSRPSMFQQVARAKWDAWAELASMSKTDAMQGYCLLADEFVPGWESFVKEERSGRNGMALASVAVASPGLSDEVLFQAAQDAVKSLSQLDDRNKLRLYAHYKQATVGPAQGSRPSMFQQIARAKWDAWAELASMSKTDSMRGYCLLADEFVPGWRENFVKEERSGRNGMALASVAVASPGLSDEVLFQAAQDAVKSLSQLDDRNKLRLYAHYKQATMGPAQGSRPSMFQQIARAKWDAWAELASMSKTDSMRGYCLLADEFVPGWRESFVKEERSGRNGMAPASVAVASPGLSDEVLFKAAQDAVKSLSQLDNRSKLRLYAHYKQASVGPAQGSRPSMLQQVARAKWDAWAELASMSKTDAMQGYCLLADEFVPGWRKSFVKEERSGRNGMAPASVAGAPPCLSDEVLFKAAQEAVKSLSQLDDRNKLRLYAHYKQATVGPAQGSRPSIFQQVARAKWDAWAELASMSKTDAMQGYCLLADEFVRGWRESFVKEERSGRNGMAPASVAGAPPGLSDEVLFQAAQDAVKSLSQLDDRNKLRLYAHYKQATVGPAQGSRPSIFQQVARAKWDAWAELASMSKTDAMQGYCLLAVKFVPGWRESFVKEEWSGRNAMAPASVAGAPPCLSDEVLFKAAQEAVKSLSQLDDRNKLRLYAHYKQATMGPAQGSRPSIFQQVARAKWDAWAELASMSKTDAMQGYCLLADEFVPSWRQRFGKQEPSLRSGGSAVDILWEQPAGVASETVAGPEAFPLAAPLRRAWAQLDRVFNAGSERPERIIQEMRRDTQTAGSDVHPVWPEPDTESTSSFFSVGNGANGAGNRFRLREMLQRELAVEALETETVEDSEGLARARSLLAALGESLPTDIVHCPEGFYDRSPLHKVPDAVVQPQCEEQVLALLQKAARSNPKRSSFVVIPGGASASAFQLEEDTRPVVSLDMRRLNRILWVNKEDRMACVEAGISASRLREELAREGMALGMETESELTTLGGWLATRARSMKEARYGNIEDMLVEVRVATSSGLVWQKGGRGSREDLAFGRRSTGLNLPGLILGSQGCLGVITAAVVRIHPLPEQVEYESVAFDDWAAGVSFVRAISQLPQALRPSFCRLMDGKQLDLMEAWAEECHFPQHPAAALVLEGSCEETAAQRRELKQLVASCHGRFTGAALGESCYQMILAMPQLADACVDFSILSETLEAVVPWSHVCSLWPALIQAVVAEHQALHLPGRPFLSCCLGHSEGALLRICLKTSVEGLAPAAALSAFRRLRAAASKAVGGRQGTPGLTALKSLKAALDPQNVLRGSHVG</sequence>
<dbReference type="Pfam" id="PF02913">
    <property type="entry name" value="FAD-oxidase_C"/>
    <property type="match status" value="1"/>
</dbReference>
<organism evidence="8 9">
    <name type="scientific">Effrenium voratum</name>
    <dbReference type="NCBI Taxonomy" id="2562239"/>
    <lineage>
        <taxon>Eukaryota</taxon>
        <taxon>Sar</taxon>
        <taxon>Alveolata</taxon>
        <taxon>Dinophyceae</taxon>
        <taxon>Suessiales</taxon>
        <taxon>Symbiodiniaceae</taxon>
        <taxon>Effrenium</taxon>
    </lineage>
</organism>
<dbReference type="PANTHER" id="PTHR23310">
    <property type="entry name" value="ACYL-COA-BINDING PROTEIN, ACBP"/>
    <property type="match status" value="1"/>
</dbReference>
<keyword evidence="9" id="KW-1185">Reference proteome</keyword>
<name>A0AA36IDE0_9DINO</name>
<feature type="region of interest" description="Disordered" evidence="5">
    <location>
        <begin position="934"/>
        <end position="962"/>
    </location>
</feature>
<dbReference type="InterPro" id="IPR036318">
    <property type="entry name" value="FAD-bd_PCMH-like_sf"/>
</dbReference>
<feature type="domain" description="ACB" evidence="6">
    <location>
        <begin position="4"/>
        <end position="88"/>
    </location>
</feature>
<dbReference type="Pfam" id="PF01565">
    <property type="entry name" value="FAD_binding_4"/>
    <property type="match status" value="1"/>
</dbReference>
<evidence type="ECO:0000256" key="4">
    <source>
        <dbReference type="ARBA" id="ARBA00023121"/>
    </source>
</evidence>
<proteinExistence type="inferred from homology"/>
<evidence type="ECO:0000313" key="8">
    <source>
        <dbReference type="EMBL" id="CAJ1385626.1"/>
    </source>
</evidence>
<feature type="domain" description="FAD-binding PCMH-type" evidence="7">
    <location>
        <begin position="1029"/>
        <end position="1219"/>
    </location>
</feature>
<feature type="domain" description="ACB" evidence="6">
    <location>
        <begin position="780"/>
        <end position="864"/>
    </location>
</feature>
<keyword evidence="2" id="KW-0285">Flavoprotein</keyword>
<dbReference type="PROSITE" id="PS51228">
    <property type="entry name" value="ACB_2"/>
    <property type="match status" value="8"/>
</dbReference>
<accession>A0AA36IDE0</accession>
<dbReference type="PROSITE" id="PS51387">
    <property type="entry name" value="FAD_PCMH"/>
    <property type="match status" value="1"/>
</dbReference>
<comment type="caution">
    <text evidence="8">The sequence shown here is derived from an EMBL/GenBank/DDBJ whole genome shotgun (WGS) entry which is preliminary data.</text>
</comment>
<gene>
    <name evidence="8" type="ORF">EVOR1521_LOCUS12192</name>
</gene>
<dbReference type="PANTHER" id="PTHR23310:SF62">
    <property type="entry name" value="ACYL-COA BINDING PROTEIN 1, ISOFORM A"/>
    <property type="match status" value="1"/>
</dbReference>
<evidence type="ECO:0000256" key="5">
    <source>
        <dbReference type="SAM" id="MobiDB-lite"/>
    </source>
</evidence>
<keyword evidence="4" id="KW-0446">Lipid-binding</keyword>
<feature type="domain" description="ACB" evidence="6">
    <location>
        <begin position="115"/>
        <end position="199"/>
    </location>
</feature>
<dbReference type="SUPFAM" id="SSF55103">
    <property type="entry name" value="FAD-linked oxidases, C-terminal domain"/>
    <property type="match status" value="1"/>
</dbReference>
<feature type="domain" description="ACB" evidence="6">
    <location>
        <begin position="669"/>
        <end position="753"/>
    </location>
</feature>
<dbReference type="InterPro" id="IPR016166">
    <property type="entry name" value="FAD-bd_PCMH"/>
</dbReference>
<protein>
    <recommendedName>
        <fullName evidence="10">Alkylglycerone-phosphate synthase</fullName>
    </recommendedName>
</protein>
<evidence type="ECO:0000256" key="2">
    <source>
        <dbReference type="ARBA" id="ARBA00022630"/>
    </source>
</evidence>
<dbReference type="InterPro" id="IPR016169">
    <property type="entry name" value="FAD-bd_PCMH_sub2"/>
</dbReference>
<dbReference type="SUPFAM" id="SSF56176">
    <property type="entry name" value="FAD-binding/transporter-associated domain-like"/>
    <property type="match status" value="1"/>
</dbReference>
<evidence type="ECO:0000313" key="9">
    <source>
        <dbReference type="Proteomes" id="UP001178507"/>
    </source>
</evidence>
<dbReference type="GO" id="GO:0003824">
    <property type="term" value="F:catalytic activity"/>
    <property type="evidence" value="ECO:0007669"/>
    <property type="project" value="InterPro"/>
</dbReference>
<dbReference type="GO" id="GO:0000062">
    <property type="term" value="F:fatty-acyl-CoA binding"/>
    <property type="evidence" value="ECO:0007669"/>
    <property type="project" value="InterPro"/>
</dbReference>
<keyword evidence="3" id="KW-0274">FAD</keyword>
<evidence type="ECO:0000256" key="1">
    <source>
        <dbReference type="ARBA" id="ARBA00005567"/>
    </source>
</evidence>
<dbReference type="Pfam" id="PF00887">
    <property type="entry name" value="ACBP"/>
    <property type="match status" value="8"/>
</dbReference>
<dbReference type="SUPFAM" id="SSF47027">
    <property type="entry name" value="Acyl-CoA binding protein"/>
    <property type="match status" value="8"/>
</dbReference>
<feature type="domain" description="ACB" evidence="6">
    <location>
        <begin position="447"/>
        <end position="531"/>
    </location>
</feature>
<dbReference type="InterPro" id="IPR016164">
    <property type="entry name" value="FAD-linked_Oxase-like_C"/>
</dbReference>
<evidence type="ECO:0000256" key="3">
    <source>
        <dbReference type="ARBA" id="ARBA00022827"/>
    </source>
</evidence>
<evidence type="ECO:0000259" key="7">
    <source>
        <dbReference type="PROSITE" id="PS51387"/>
    </source>
</evidence>
<feature type="domain" description="ACB" evidence="6">
    <location>
        <begin position="336"/>
        <end position="420"/>
    </location>
</feature>
<dbReference type="InterPro" id="IPR014352">
    <property type="entry name" value="FERM/acyl-CoA-bd_prot_sf"/>
</dbReference>
<dbReference type="InterPro" id="IPR004113">
    <property type="entry name" value="FAD-bd_oxidored_4_C"/>
</dbReference>
<dbReference type="EMBL" id="CAUJNA010001258">
    <property type="protein sequence ID" value="CAJ1385626.1"/>
    <property type="molecule type" value="Genomic_DNA"/>
</dbReference>
<dbReference type="Gene3D" id="3.30.465.10">
    <property type="match status" value="1"/>
</dbReference>
<evidence type="ECO:0008006" key="10">
    <source>
        <dbReference type="Google" id="ProtNLM"/>
    </source>
</evidence>
<comment type="similarity">
    <text evidence="1">Belongs to the ACBP family.</text>
</comment>
<dbReference type="InterPro" id="IPR006094">
    <property type="entry name" value="Oxid_FAD_bind_N"/>
</dbReference>
<evidence type="ECO:0000259" key="6">
    <source>
        <dbReference type="PROSITE" id="PS51228"/>
    </source>
</evidence>
<reference evidence="8" key="1">
    <citation type="submission" date="2023-08" db="EMBL/GenBank/DDBJ databases">
        <authorList>
            <person name="Chen Y."/>
            <person name="Shah S."/>
            <person name="Dougan E. K."/>
            <person name="Thang M."/>
            <person name="Chan C."/>
        </authorList>
    </citation>
    <scope>NUCLEOTIDE SEQUENCE</scope>
</reference>
<dbReference type="InterPro" id="IPR000582">
    <property type="entry name" value="Acyl-CoA-binding_protein"/>
</dbReference>
<dbReference type="Proteomes" id="UP001178507">
    <property type="component" value="Unassembled WGS sequence"/>
</dbReference>
<feature type="domain" description="ACB" evidence="6">
    <location>
        <begin position="558"/>
        <end position="642"/>
    </location>
</feature>
<dbReference type="GO" id="GO:0006631">
    <property type="term" value="P:fatty acid metabolic process"/>
    <property type="evidence" value="ECO:0007669"/>
    <property type="project" value="TreeGrafter"/>
</dbReference>
<dbReference type="GO" id="GO:0071949">
    <property type="term" value="F:FAD binding"/>
    <property type="evidence" value="ECO:0007669"/>
    <property type="project" value="InterPro"/>
</dbReference>